<evidence type="ECO:0000313" key="4">
    <source>
        <dbReference type="EMBL" id="GLR19357.1"/>
    </source>
</evidence>
<dbReference type="Pfam" id="PF03781">
    <property type="entry name" value="FGE-sulfatase"/>
    <property type="match status" value="1"/>
</dbReference>
<evidence type="ECO:0000313" key="5">
    <source>
        <dbReference type="Proteomes" id="UP001156666"/>
    </source>
</evidence>
<gene>
    <name evidence="4" type="primary">gldJ</name>
    <name evidence="4" type="ORF">GCM10007940_39730</name>
</gene>
<dbReference type="Gene3D" id="3.90.1580.10">
    <property type="entry name" value="paralog of FGE (formylglycine-generating enzyme)"/>
    <property type="match status" value="1"/>
</dbReference>
<sequence length="498" mass="57183">MKKLLRLSLVLVLPALILGSCKQSERSSSTGWKYNDSEWGGFEKLDYEGQKTGPNLVPIQGGTFMMGLTEEDVTFEWDNVPRRVTVSSFYMDETEVSNIDYREYLYWTKKTYQSYPAVWREALPDSLVWREELSFNEPFVETYFRHPSYDDYPVVGVSWKQAGKFAAWRTDRVNEMLLIERGILNPSPDQVDSDNFNTETYLAGQYQGNVRKNLKDLGSGGERSVRFEDGIMLPDYRLPTEAEWEYAALALQGNQATSQDELITDRRIYPWNGNTARYQKRNKQQGGMLANYKRGRGDYMGIAGKLNDKAHIPADVRSFLPNDFGLYNMAGNVSEWTADVYRPMTSTTLRDSENHDLNPYRGGEFMQKVLDENGVPVEKDSLGKIQMEPVSDDDVLGRENHKVANVKNYKDGDDEFVNYEYGIHTLINDKSRVIKGGSWADRLYWLSPGARRFKDEDKADRTIGFRCAMTRVGGPEGNEDTAGNKFKTKNKKVKRRYK</sequence>
<dbReference type="InterPro" id="IPR016187">
    <property type="entry name" value="CTDL_fold"/>
</dbReference>
<name>A0AA37SSR7_9BACT</name>
<feature type="region of interest" description="Disordered" evidence="1">
    <location>
        <begin position="473"/>
        <end position="498"/>
    </location>
</feature>
<dbReference type="PANTHER" id="PTHR23150:SF19">
    <property type="entry name" value="FORMYLGLYCINE-GENERATING ENZYME"/>
    <property type="match status" value="1"/>
</dbReference>
<dbReference type="PANTHER" id="PTHR23150">
    <property type="entry name" value="SULFATASE MODIFYING FACTOR 1, 2"/>
    <property type="match status" value="1"/>
</dbReference>
<keyword evidence="2" id="KW-0732">Signal</keyword>
<dbReference type="RefSeq" id="WP_235291941.1">
    <property type="nucleotide sequence ID" value="NZ_BSOH01000027.1"/>
</dbReference>
<dbReference type="EMBL" id="BSOH01000027">
    <property type="protein sequence ID" value="GLR19357.1"/>
    <property type="molecule type" value="Genomic_DNA"/>
</dbReference>
<organism evidence="4 5">
    <name type="scientific">Portibacter lacus</name>
    <dbReference type="NCBI Taxonomy" id="1099794"/>
    <lineage>
        <taxon>Bacteria</taxon>
        <taxon>Pseudomonadati</taxon>
        <taxon>Bacteroidota</taxon>
        <taxon>Saprospiria</taxon>
        <taxon>Saprospirales</taxon>
        <taxon>Haliscomenobacteraceae</taxon>
        <taxon>Portibacter</taxon>
    </lineage>
</organism>
<comment type="caution">
    <text evidence="4">The sequence shown here is derived from an EMBL/GenBank/DDBJ whole genome shotgun (WGS) entry which is preliminary data.</text>
</comment>
<feature type="compositionally biased region" description="Basic residues" evidence="1">
    <location>
        <begin position="486"/>
        <end position="498"/>
    </location>
</feature>
<reference evidence="4" key="1">
    <citation type="journal article" date="2014" name="Int. J. Syst. Evol. Microbiol.">
        <title>Complete genome sequence of Corynebacterium casei LMG S-19264T (=DSM 44701T), isolated from a smear-ripened cheese.</title>
        <authorList>
            <consortium name="US DOE Joint Genome Institute (JGI-PGF)"/>
            <person name="Walter F."/>
            <person name="Albersmeier A."/>
            <person name="Kalinowski J."/>
            <person name="Ruckert C."/>
        </authorList>
    </citation>
    <scope>NUCLEOTIDE SEQUENCE</scope>
    <source>
        <strain evidence="4">NBRC 108769</strain>
    </source>
</reference>
<dbReference type="GO" id="GO:0120147">
    <property type="term" value="F:formylglycine-generating oxidase activity"/>
    <property type="evidence" value="ECO:0007669"/>
    <property type="project" value="TreeGrafter"/>
</dbReference>
<evidence type="ECO:0000256" key="2">
    <source>
        <dbReference type="SAM" id="SignalP"/>
    </source>
</evidence>
<evidence type="ECO:0000256" key="1">
    <source>
        <dbReference type="SAM" id="MobiDB-lite"/>
    </source>
</evidence>
<dbReference type="InterPro" id="IPR042095">
    <property type="entry name" value="SUMF_sf"/>
</dbReference>
<dbReference type="AlphaFoldDB" id="A0AA37SSR7"/>
<keyword evidence="5" id="KW-1185">Reference proteome</keyword>
<accession>A0AA37SSR7</accession>
<proteinExistence type="predicted"/>
<dbReference type="SUPFAM" id="SSF56436">
    <property type="entry name" value="C-type lectin-like"/>
    <property type="match status" value="1"/>
</dbReference>
<protein>
    <submittedName>
        <fullName evidence="4">Gliding motility lipoprotein GldJ</fullName>
    </submittedName>
</protein>
<reference evidence="4" key="2">
    <citation type="submission" date="2023-01" db="EMBL/GenBank/DDBJ databases">
        <title>Draft genome sequence of Portibacter lacus strain NBRC 108769.</title>
        <authorList>
            <person name="Sun Q."/>
            <person name="Mori K."/>
        </authorList>
    </citation>
    <scope>NUCLEOTIDE SEQUENCE</scope>
    <source>
        <strain evidence="4">NBRC 108769</strain>
    </source>
</reference>
<feature type="domain" description="Sulfatase-modifying factor enzyme-like" evidence="3">
    <location>
        <begin position="54"/>
        <end position="368"/>
    </location>
</feature>
<keyword evidence="4" id="KW-0449">Lipoprotein</keyword>
<dbReference type="Proteomes" id="UP001156666">
    <property type="component" value="Unassembled WGS sequence"/>
</dbReference>
<dbReference type="InterPro" id="IPR005532">
    <property type="entry name" value="SUMF_dom"/>
</dbReference>
<feature type="chain" id="PRO_5041215756" evidence="2">
    <location>
        <begin position="23"/>
        <end position="498"/>
    </location>
</feature>
<dbReference type="PROSITE" id="PS51257">
    <property type="entry name" value="PROKAR_LIPOPROTEIN"/>
    <property type="match status" value="1"/>
</dbReference>
<feature type="signal peptide" evidence="2">
    <location>
        <begin position="1"/>
        <end position="22"/>
    </location>
</feature>
<dbReference type="InterPro" id="IPR051043">
    <property type="entry name" value="Sulfatase_Mod_Factor_Kinase"/>
</dbReference>
<evidence type="ECO:0000259" key="3">
    <source>
        <dbReference type="Pfam" id="PF03781"/>
    </source>
</evidence>